<dbReference type="PANTHER" id="PTHR24287:SF17">
    <property type="entry name" value="P450, PUTATIVE (EUROFUNG)-RELATED"/>
    <property type="match status" value="1"/>
</dbReference>
<dbReference type="Pfam" id="PF00067">
    <property type="entry name" value="p450"/>
    <property type="match status" value="1"/>
</dbReference>
<keyword evidence="4 7" id="KW-0560">Oxidoreductase</keyword>
<dbReference type="PROSITE" id="PS00086">
    <property type="entry name" value="CYTOCHROME_P450"/>
    <property type="match status" value="1"/>
</dbReference>
<comment type="similarity">
    <text evidence="2 7">Belongs to the cytochrome P450 family.</text>
</comment>
<dbReference type="GO" id="GO:0005506">
    <property type="term" value="F:iron ion binding"/>
    <property type="evidence" value="ECO:0007669"/>
    <property type="project" value="InterPro"/>
</dbReference>
<evidence type="ECO:0000256" key="3">
    <source>
        <dbReference type="ARBA" id="ARBA00022723"/>
    </source>
</evidence>
<reference evidence="8 9" key="1">
    <citation type="journal article" date="2018" name="IMA Fungus">
        <title>IMA Genome-F 9: Draft genome sequence of Annulohypoxylon stygium, Aspergillus mulundensis, Berkeleyomyces basicola (syn. Thielaviopsis basicola), Ceratocystis smalleyi, two Cercospora beticola strains, Coleophoma cylindrospora, Fusarium fracticaudum, Phialophora cf. hyalina, and Morchella septimelata.</title>
        <authorList>
            <person name="Wingfield B.D."/>
            <person name="Bills G.F."/>
            <person name="Dong Y."/>
            <person name="Huang W."/>
            <person name="Nel W.J."/>
            <person name="Swalarsk-Parry B.S."/>
            <person name="Vaghefi N."/>
            <person name="Wilken P.M."/>
            <person name="An Z."/>
            <person name="de Beer Z.W."/>
            <person name="De Vos L."/>
            <person name="Chen L."/>
            <person name="Duong T.A."/>
            <person name="Gao Y."/>
            <person name="Hammerbacher A."/>
            <person name="Kikkert J.R."/>
            <person name="Li Y."/>
            <person name="Li H."/>
            <person name="Li K."/>
            <person name="Li Q."/>
            <person name="Liu X."/>
            <person name="Ma X."/>
            <person name="Naidoo K."/>
            <person name="Pethybridge S.J."/>
            <person name="Sun J."/>
            <person name="Steenkamp E.T."/>
            <person name="van der Nest M.A."/>
            <person name="van Wyk S."/>
            <person name="Wingfield M.J."/>
            <person name="Xiong C."/>
            <person name="Yue Q."/>
            <person name="Zhang X."/>
        </authorList>
    </citation>
    <scope>NUCLEOTIDE SEQUENCE [LARGE SCALE GENOMIC DNA]</scope>
    <source>
        <strain evidence="8 9">BP6252</strain>
    </source>
</reference>
<keyword evidence="9" id="KW-1185">Reference proteome</keyword>
<organism evidence="8 9">
    <name type="scientific">Coleophoma cylindrospora</name>
    <dbReference type="NCBI Taxonomy" id="1849047"/>
    <lineage>
        <taxon>Eukaryota</taxon>
        <taxon>Fungi</taxon>
        <taxon>Dikarya</taxon>
        <taxon>Ascomycota</taxon>
        <taxon>Pezizomycotina</taxon>
        <taxon>Leotiomycetes</taxon>
        <taxon>Helotiales</taxon>
        <taxon>Dermateaceae</taxon>
        <taxon>Coleophoma</taxon>
    </lineage>
</organism>
<keyword evidence="5 7" id="KW-0408">Iron</keyword>
<dbReference type="CDD" id="cd11063">
    <property type="entry name" value="CYP52"/>
    <property type="match status" value="1"/>
</dbReference>
<evidence type="ECO:0000256" key="4">
    <source>
        <dbReference type="ARBA" id="ARBA00023002"/>
    </source>
</evidence>
<gene>
    <name evidence="8" type="ORF">BP6252_06833</name>
</gene>
<dbReference type="InterPro" id="IPR036396">
    <property type="entry name" value="Cyt_P450_sf"/>
</dbReference>
<name>A0A3D8RG32_9HELO</name>
<dbReference type="InterPro" id="IPR002974">
    <property type="entry name" value="Cyt_P450_E_CYP52_ascomycetes"/>
</dbReference>
<dbReference type="GO" id="GO:0016712">
    <property type="term" value="F:oxidoreductase activity, acting on paired donors, with incorporation or reduction of molecular oxygen, reduced flavin or flavoprotein as one donor, and incorporation of one atom of oxygen"/>
    <property type="evidence" value="ECO:0007669"/>
    <property type="project" value="InterPro"/>
</dbReference>
<dbReference type="GO" id="GO:0020037">
    <property type="term" value="F:heme binding"/>
    <property type="evidence" value="ECO:0007669"/>
    <property type="project" value="InterPro"/>
</dbReference>
<dbReference type="STRING" id="1849047.A0A3D8RG32"/>
<keyword evidence="7" id="KW-0349">Heme</keyword>
<dbReference type="PANTHER" id="PTHR24287">
    <property type="entry name" value="P450, PUTATIVE (EUROFUNG)-RELATED"/>
    <property type="match status" value="1"/>
</dbReference>
<keyword evidence="6 7" id="KW-0503">Monooxygenase</keyword>
<comment type="caution">
    <text evidence="8">The sequence shown here is derived from an EMBL/GenBank/DDBJ whole genome shotgun (WGS) entry which is preliminary data.</text>
</comment>
<dbReference type="Proteomes" id="UP000256645">
    <property type="component" value="Unassembled WGS sequence"/>
</dbReference>
<dbReference type="Gene3D" id="1.10.630.10">
    <property type="entry name" value="Cytochrome P450"/>
    <property type="match status" value="1"/>
</dbReference>
<evidence type="ECO:0000256" key="1">
    <source>
        <dbReference type="ARBA" id="ARBA00001971"/>
    </source>
</evidence>
<evidence type="ECO:0000256" key="7">
    <source>
        <dbReference type="RuleBase" id="RU000461"/>
    </source>
</evidence>
<evidence type="ECO:0000313" key="8">
    <source>
        <dbReference type="EMBL" id="RDW72926.1"/>
    </source>
</evidence>
<dbReference type="OrthoDB" id="1470350at2759"/>
<dbReference type="SUPFAM" id="SSF48264">
    <property type="entry name" value="Cytochrome P450"/>
    <property type="match status" value="1"/>
</dbReference>
<proteinExistence type="inferred from homology"/>
<comment type="cofactor">
    <cofactor evidence="1">
        <name>heme</name>
        <dbReference type="ChEBI" id="CHEBI:30413"/>
    </cofactor>
</comment>
<dbReference type="PRINTS" id="PR00385">
    <property type="entry name" value="P450"/>
</dbReference>
<dbReference type="InterPro" id="IPR047146">
    <property type="entry name" value="Cyt_P450_E_CYP52_fungi"/>
</dbReference>
<sequence length="513" mass="58620">MPSSFEKLYLLAIVSLNVFIFRYLVRIYQRRQYVQLHGCKPVPKLPQKRSHLGFDTLFESYSRFQDKSYLQLSRQRFEETGYTYQFRQLGVTKINTVEPENVKTILSTKFQDFSVSDKRRNAFEPLIGHGIFTSDGPSWEHSRQIIRPAFARQELNDLTNLEEHVKALLEQLFSAGNEKPVDLQRHFLDLSLDFATDFLFGQTAASLQTPQTMRKAQDFGTAFDRAQQAAAKFFALGSFARFVPDDQFQKDKSTVHGFVNKYVDLALDRKQEPSCTSPPLDKYRFIDEFSKHTQDPKLLRGGLLNVLLAGRDTTASLLSNLWFVIARRPDIWEKLQAEIATQIPHSDMDHPPTLEDIKPLKYLRNCINESLRLHPPIPRNSRTAIRDTHLPLGGGPDGRSPVFVPAGTEIGYQCYAMQRRHDIFGPDADEFKPERWDCKELRPGWAFLPFNGGPRICLGQQFAINEASYVCVRLLQAFDTIESTNSANWQEGLGLACSTSAGTWVSLRKKPST</sequence>
<keyword evidence="3 7" id="KW-0479">Metal-binding</keyword>
<dbReference type="AlphaFoldDB" id="A0A3D8RG32"/>
<evidence type="ECO:0000256" key="6">
    <source>
        <dbReference type="ARBA" id="ARBA00023033"/>
    </source>
</evidence>
<accession>A0A3D8RG32</accession>
<evidence type="ECO:0000313" key="9">
    <source>
        <dbReference type="Proteomes" id="UP000256645"/>
    </source>
</evidence>
<protein>
    <submittedName>
        <fullName evidence="8">Uncharacterized protein</fullName>
    </submittedName>
</protein>
<dbReference type="EMBL" id="PDLM01000007">
    <property type="protein sequence ID" value="RDW72926.1"/>
    <property type="molecule type" value="Genomic_DNA"/>
</dbReference>
<evidence type="ECO:0000256" key="2">
    <source>
        <dbReference type="ARBA" id="ARBA00010617"/>
    </source>
</evidence>
<evidence type="ECO:0000256" key="5">
    <source>
        <dbReference type="ARBA" id="ARBA00023004"/>
    </source>
</evidence>
<dbReference type="InterPro" id="IPR001128">
    <property type="entry name" value="Cyt_P450"/>
</dbReference>
<dbReference type="PRINTS" id="PR01239">
    <property type="entry name" value="EP450IICYP52"/>
</dbReference>
<dbReference type="InterPro" id="IPR017972">
    <property type="entry name" value="Cyt_P450_CS"/>
</dbReference>